<feature type="compositionally biased region" description="Acidic residues" evidence="1">
    <location>
        <begin position="238"/>
        <end position="262"/>
    </location>
</feature>
<keyword evidence="3" id="KW-1185">Reference proteome</keyword>
<gene>
    <name evidence="2" type="ORF">FA15DRAFT_667137</name>
</gene>
<dbReference type="PANTHER" id="PTHR33321:SF12">
    <property type="entry name" value="PLANT BASIC SECRETORY PROTEIN (BSP) FAMILY PROTEIN"/>
    <property type="match status" value="1"/>
</dbReference>
<dbReference type="PANTHER" id="PTHR33321">
    <property type="match status" value="1"/>
</dbReference>
<accession>A0A5C3L1W6</accession>
<protein>
    <submittedName>
        <fullName evidence="2">BSP-domain-containing protein</fullName>
    </submittedName>
</protein>
<feature type="region of interest" description="Disordered" evidence="1">
    <location>
        <begin position="237"/>
        <end position="269"/>
    </location>
</feature>
<organism evidence="2 3">
    <name type="scientific">Coprinopsis marcescibilis</name>
    <name type="common">Agaric fungus</name>
    <name type="synonym">Psathyrella marcescibilis</name>
    <dbReference type="NCBI Taxonomy" id="230819"/>
    <lineage>
        <taxon>Eukaryota</taxon>
        <taxon>Fungi</taxon>
        <taxon>Dikarya</taxon>
        <taxon>Basidiomycota</taxon>
        <taxon>Agaricomycotina</taxon>
        <taxon>Agaricomycetes</taxon>
        <taxon>Agaricomycetidae</taxon>
        <taxon>Agaricales</taxon>
        <taxon>Agaricineae</taxon>
        <taxon>Psathyrellaceae</taxon>
        <taxon>Coprinopsis</taxon>
    </lineage>
</organism>
<dbReference type="AlphaFoldDB" id="A0A5C3L1W6"/>
<dbReference type="EMBL" id="ML210172">
    <property type="protein sequence ID" value="TFK26668.1"/>
    <property type="molecule type" value="Genomic_DNA"/>
</dbReference>
<name>A0A5C3L1W6_COPMA</name>
<proteinExistence type="predicted"/>
<evidence type="ECO:0000313" key="3">
    <source>
        <dbReference type="Proteomes" id="UP000307440"/>
    </source>
</evidence>
<dbReference type="Pfam" id="PF04450">
    <property type="entry name" value="BSP"/>
    <property type="match status" value="1"/>
</dbReference>
<reference evidence="2 3" key="1">
    <citation type="journal article" date="2019" name="Nat. Ecol. Evol.">
        <title>Megaphylogeny resolves global patterns of mushroom evolution.</title>
        <authorList>
            <person name="Varga T."/>
            <person name="Krizsan K."/>
            <person name="Foldi C."/>
            <person name="Dima B."/>
            <person name="Sanchez-Garcia M."/>
            <person name="Sanchez-Ramirez S."/>
            <person name="Szollosi G.J."/>
            <person name="Szarkandi J.G."/>
            <person name="Papp V."/>
            <person name="Albert L."/>
            <person name="Andreopoulos W."/>
            <person name="Angelini C."/>
            <person name="Antonin V."/>
            <person name="Barry K.W."/>
            <person name="Bougher N.L."/>
            <person name="Buchanan P."/>
            <person name="Buyck B."/>
            <person name="Bense V."/>
            <person name="Catcheside P."/>
            <person name="Chovatia M."/>
            <person name="Cooper J."/>
            <person name="Damon W."/>
            <person name="Desjardin D."/>
            <person name="Finy P."/>
            <person name="Geml J."/>
            <person name="Haridas S."/>
            <person name="Hughes K."/>
            <person name="Justo A."/>
            <person name="Karasinski D."/>
            <person name="Kautmanova I."/>
            <person name="Kiss B."/>
            <person name="Kocsube S."/>
            <person name="Kotiranta H."/>
            <person name="LaButti K.M."/>
            <person name="Lechner B.E."/>
            <person name="Liimatainen K."/>
            <person name="Lipzen A."/>
            <person name="Lukacs Z."/>
            <person name="Mihaltcheva S."/>
            <person name="Morgado L.N."/>
            <person name="Niskanen T."/>
            <person name="Noordeloos M.E."/>
            <person name="Ohm R.A."/>
            <person name="Ortiz-Santana B."/>
            <person name="Ovrebo C."/>
            <person name="Racz N."/>
            <person name="Riley R."/>
            <person name="Savchenko A."/>
            <person name="Shiryaev A."/>
            <person name="Soop K."/>
            <person name="Spirin V."/>
            <person name="Szebenyi C."/>
            <person name="Tomsovsky M."/>
            <person name="Tulloss R.E."/>
            <person name="Uehling J."/>
            <person name="Grigoriev I.V."/>
            <person name="Vagvolgyi C."/>
            <person name="Papp T."/>
            <person name="Martin F.M."/>
            <person name="Miettinen O."/>
            <person name="Hibbett D.S."/>
            <person name="Nagy L.G."/>
        </authorList>
    </citation>
    <scope>NUCLEOTIDE SEQUENCE [LARGE SCALE GENOMIC DNA]</scope>
    <source>
        <strain evidence="2 3">CBS 121175</strain>
    </source>
</reference>
<dbReference type="Proteomes" id="UP000307440">
    <property type="component" value="Unassembled WGS sequence"/>
</dbReference>
<sequence>MAPIPVPPNPPSWPFPTFNIRIHDLDHEGVDAFLDSVNPKAVLRTAVQASYQWLYTTDSEAPKVQELTLILRSMPGVAHATGSTTHKEIHFSLDYIKNVSKDRLKEEIQGVLVHEAVHCYQYNARGTCPGGLVEGIADFVRLRAGYAPPHWKRQGEGKEWDAGYDTTAFFLDWIERRYGFSTVLELNACLRDADYHRRLFKQLTGRPVRKLWSFYCAHLKELPEGSVGVTVQTASGDVEAEDEDTVNVEKPDEEEDDDDDYDLIEKERDVVNGGQRPQRALILKE</sequence>
<evidence type="ECO:0000313" key="2">
    <source>
        <dbReference type="EMBL" id="TFK26668.1"/>
    </source>
</evidence>
<dbReference type="InterPro" id="IPR007541">
    <property type="entry name" value="Uncharacterised_BSP"/>
</dbReference>
<evidence type="ECO:0000256" key="1">
    <source>
        <dbReference type="SAM" id="MobiDB-lite"/>
    </source>
</evidence>
<dbReference type="STRING" id="230819.A0A5C3L1W6"/>
<dbReference type="OrthoDB" id="891726at2759"/>